<accession>A0A838BCU8</accession>
<dbReference type="Proteomes" id="UP000558284">
    <property type="component" value="Unassembled WGS sequence"/>
</dbReference>
<sequence length="100" mass="11168">MNAKLNSEARRKIILDGYINNEPLKDIAAKIGCSLASLKVTASKIGCTRTPKEAADFRRGFHIPENKRHDYYQLMNIGQYKARECAQILGLLTVQSSGNE</sequence>
<dbReference type="RefSeq" id="WP_181060415.1">
    <property type="nucleotide sequence ID" value="NZ_JACDTY010000014.1"/>
</dbReference>
<keyword evidence="2" id="KW-1185">Reference proteome</keyword>
<proteinExistence type="predicted"/>
<protein>
    <submittedName>
        <fullName evidence="1">Uncharacterized protein</fullName>
    </submittedName>
</protein>
<organism evidence="1 2">
    <name type="scientific">Mesorhizobium neociceri</name>
    <dbReference type="NCBI Taxonomy" id="1307853"/>
    <lineage>
        <taxon>Bacteria</taxon>
        <taxon>Pseudomonadati</taxon>
        <taxon>Pseudomonadota</taxon>
        <taxon>Alphaproteobacteria</taxon>
        <taxon>Hyphomicrobiales</taxon>
        <taxon>Phyllobacteriaceae</taxon>
        <taxon>Mesorhizobium</taxon>
    </lineage>
</organism>
<dbReference type="AlphaFoldDB" id="A0A838BCU8"/>
<evidence type="ECO:0000313" key="2">
    <source>
        <dbReference type="Proteomes" id="UP000558284"/>
    </source>
</evidence>
<name>A0A838BCU8_9HYPH</name>
<reference evidence="1 2" key="1">
    <citation type="submission" date="2020-07" db="EMBL/GenBank/DDBJ databases">
        <title>Definition of the novel symbiovar canariense within Mesorhizobium novociceri, a new species of genus Mesorhizobium nodulating Cicer canariense in the Caldera de Taburiente National Park (La Palma, Canary Islands).</title>
        <authorList>
            <person name="Leon-Barrios M."/>
            <person name="Perez-Yepez J."/>
            <person name="Flores-Felix J.D."/>
            <person name="Ramirez-Baena M.H."/>
            <person name="Pulido-Suarez L."/>
            <person name="Igual J.M."/>
            <person name="Velazquez E."/>
            <person name="Peix A."/>
        </authorList>
    </citation>
    <scope>NUCLEOTIDE SEQUENCE [LARGE SCALE GENOMIC DNA]</scope>
    <source>
        <strain evidence="1 2">CCANP35</strain>
    </source>
</reference>
<comment type="caution">
    <text evidence="1">The sequence shown here is derived from an EMBL/GenBank/DDBJ whole genome shotgun (WGS) entry which is preliminary data.</text>
</comment>
<evidence type="ECO:0000313" key="1">
    <source>
        <dbReference type="EMBL" id="MBA1143394.1"/>
    </source>
</evidence>
<dbReference type="EMBL" id="JACDTY010000014">
    <property type="protein sequence ID" value="MBA1143394.1"/>
    <property type="molecule type" value="Genomic_DNA"/>
</dbReference>
<gene>
    <name evidence="1" type="ORF">H0241_24535</name>
</gene>